<organism evidence="2 3">
    <name type="scientific">Roseicyclus elongatus DSM 19469</name>
    <dbReference type="NCBI Taxonomy" id="1294273"/>
    <lineage>
        <taxon>Bacteria</taxon>
        <taxon>Pseudomonadati</taxon>
        <taxon>Pseudomonadota</taxon>
        <taxon>Alphaproteobacteria</taxon>
        <taxon>Rhodobacterales</taxon>
        <taxon>Roseobacteraceae</taxon>
        <taxon>Roseicyclus</taxon>
    </lineage>
</organism>
<sequence>MSDLPHHIRLDPRYPAVVAGAGAVALMLAAGLPEDLAIGAVLIGGLGLLGAAYMTTLNVATFTDTALIVRRVAYPYADMAEVDTTEREVRMITRSLQPYRVRQSSLVLYPHGGGEPRHVDIMNSRGGAEAVAEALRAHLARYRDRPGR</sequence>
<keyword evidence="1" id="KW-0812">Transmembrane</keyword>
<dbReference type="STRING" id="1294273.roselon_03401"/>
<accession>W8RWR8</accession>
<keyword evidence="1" id="KW-1133">Transmembrane helix</keyword>
<proteinExistence type="predicted"/>
<evidence type="ECO:0000313" key="3">
    <source>
        <dbReference type="Proteomes" id="UP000019593"/>
    </source>
</evidence>
<dbReference type="AlphaFoldDB" id="W8RWR8"/>
<evidence type="ECO:0000313" key="2">
    <source>
        <dbReference type="EMBL" id="AHM05659.1"/>
    </source>
</evidence>
<name>W8RWR8_9RHOB</name>
<dbReference type="Proteomes" id="UP000019593">
    <property type="component" value="Chromosome"/>
</dbReference>
<evidence type="ECO:0000256" key="1">
    <source>
        <dbReference type="SAM" id="Phobius"/>
    </source>
</evidence>
<protein>
    <recommendedName>
        <fullName evidence="4">PH domain-containing protein</fullName>
    </recommendedName>
</protein>
<feature type="transmembrane region" description="Helical" evidence="1">
    <location>
        <begin position="36"/>
        <end position="61"/>
    </location>
</feature>
<keyword evidence="3" id="KW-1185">Reference proteome</keyword>
<dbReference type="HOGENOM" id="CLU_1757446_0_0_5"/>
<dbReference type="KEGG" id="red:roselon_03401"/>
<dbReference type="RefSeq" id="WP_025313281.1">
    <property type="nucleotide sequence ID" value="NZ_CP004372.1"/>
</dbReference>
<dbReference type="EMBL" id="CP004372">
    <property type="protein sequence ID" value="AHM05659.1"/>
    <property type="molecule type" value="Genomic_DNA"/>
</dbReference>
<reference evidence="2 3" key="1">
    <citation type="submission" date="2013-03" db="EMBL/GenBank/DDBJ databases">
        <authorList>
            <person name="Fiebig A."/>
            <person name="Goeker M."/>
            <person name="Klenk H.-P.P."/>
        </authorList>
    </citation>
    <scope>NUCLEOTIDE SEQUENCE [LARGE SCALE GENOMIC DNA]</scope>
    <source>
        <strain evidence="3">DSM 19469</strain>
    </source>
</reference>
<evidence type="ECO:0008006" key="4">
    <source>
        <dbReference type="Google" id="ProtNLM"/>
    </source>
</evidence>
<gene>
    <name evidence="2" type="ORF">roselon_03401</name>
</gene>
<keyword evidence="1" id="KW-0472">Membrane</keyword>
<feature type="transmembrane region" description="Helical" evidence="1">
    <location>
        <begin position="12"/>
        <end position="30"/>
    </location>
</feature>